<dbReference type="AlphaFoldDB" id="A0A285PA35"/>
<dbReference type="EMBL" id="OBEJ01000004">
    <property type="protein sequence ID" value="SNZ16996.1"/>
    <property type="molecule type" value="Genomic_DNA"/>
</dbReference>
<feature type="active site" description="Nucleophile; for GATase activity" evidence="9">
    <location>
        <position position="2"/>
    </location>
</feature>
<evidence type="ECO:0000256" key="7">
    <source>
        <dbReference type="ARBA" id="ARBA00022962"/>
    </source>
</evidence>
<keyword evidence="9" id="KW-0963">Cytoplasm</keyword>
<feature type="domain" description="Glutamine amidotransferase type-2" evidence="11">
    <location>
        <begin position="2"/>
        <end position="218"/>
    </location>
</feature>
<keyword evidence="7" id="KW-0315">Glutamine amidotransferase</keyword>
<name>A0A285PA35_NATPI</name>
<dbReference type="RefSeq" id="WP_097009740.1">
    <property type="nucleotide sequence ID" value="NZ_OBEJ01000004.1"/>
</dbReference>
<dbReference type="PANTHER" id="PTHR10937:SF0">
    <property type="entry name" value="GLUTAMINE--FRUCTOSE-6-PHOSPHATE TRANSAMINASE (ISOMERIZING)"/>
    <property type="match status" value="1"/>
</dbReference>
<feature type="region of interest" description="Disordered" evidence="10">
    <location>
        <begin position="270"/>
        <end position="319"/>
    </location>
</feature>
<evidence type="ECO:0000256" key="4">
    <source>
        <dbReference type="ARBA" id="ARBA00022576"/>
    </source>
</evidence>
<dbReference type="InterPro" id="IPR035466">
    <property type="entry name" value="GlmS/AgaS_SIS"/>
</dbReference>
<dbReference type="PANTHER" id="PTHR10937">
    <property type="entry name" value="GLUCOSAMINE--FRUCTOSE-6-PHOSPHATE AMINOTRANSFERASE, ISOMERIZING"/>
    <property type="match status" value="1"/>
</dbReference>
<evidence type="ECO:0000256" key="9">
    <source>
        <dbReference type="HAMAP-Rule" id="MF_00164"/>
    </source>
</evidence>
<dbReference type="GO" id="GO:0006487">
    <property type="term" value="P:protein N-linked glycosylation"/>
    <property type="evidence" value="ECO:0007669"/>
    <property type="project" value="TreeGrafter"/>
</dbReference>
<dbReference type="GO" id="GO:0006002">
    <property type="term" value="P:fructose 6-phosphate metabolic process"/>
    <property type="evidence" value="ECO:0007669"/>
    <property type="project" value="TreeGrafter"/>
</dbReference>
<dbReference type="InterPro" id="IPR035490">
    <property type="entry name" value="GlmS/FrlB_SIS"/>
</dbReference>
<gene>
    <name evidence="9" type="primary">glmS</name>
    <name evidence="13" type="ORF">SAMN06269185_2842</name>
</gene>
<feature type="domain" description="SIS" evidence="12">
    <location>
        <begin position="491"/>
        <end position="631"/>
    </location>
</feature>
<dbReference type="GO" id="GO:0005975">
    <property type="term" value="P:carbohydrate metabolic process"/>
    <property type="evidence" value="ECO:0007669"/>
    <property type="project" value="UniProtKB-UniRule"/>
</dbReference>
<dbReference type="GO" id="GO:0006047">
    <property type="term" value="P:UDP-N-acetylglucosamine metabolic process"/>
    <property type="evidence" value="ECO:0007669"/>
    <property type="project" value="TreeGrafter"/>
</dbReference>
<comment type="catalytic activity">
    <reaction evidence="1 9">
        <text>D-fructose 6-phosphate + L-glutamine = D-glucosamine 6-phosphate + L-glutamate</text>
        <dbReference type="Rhea" id="RHEA:13237"/>
        <dbReference type="ChEBI" id="CHEBI:29985"/>
        <dbReference type="ChEBI" id="CHEBI:58359"/>
        <dbReference type="ChEBI" id="CHEBI:58725"/>
        <dbReference type="ChEBI" id="CHEBI:61527"/>
        <dbReference type="EC" id="2.6.1.16"/>
    </reaction>
</comment>
<feature type="compositionally biased region" description="Basic and acidic residues" evidence="10">
    <location>
        <begin position="47"/>
        <end position="60"/>
    </location>
</feature>
<dbReference type="Gene3D" id="3.60.20.10">
    <property type="entry name" value="Glutamine Phosphoribosylpyrophosphate, subunit 1, domain 1"/>
    <property type="match status" value="1"/>
</dbReference>
<feature type="compositionally biased region" description="Polar residues" evidence="10">
    <location>
        <begin position="301"/>
        <end position="310"/>
    </location>
</feature>
<feature type="compositionally biased region" description="Basic and acidic residues" evidence="10">
    <location>
        <begin position="270"/>
        <end position="280"/>
    </location>
</feature>
<dbReference type="Pfam" id="PF01380">
    <property type="entry name" value="SIS"/>
    <property type="match status" value="2"/>
</dbReference>
<protein>
    <recommendedName>
        <fullName evidence="3 9">Glutamine--fructose-6-phosphate aminotransferase [isomerizing]</fullName>
        <ecNumber evidence="2 9">2.6.1.16</ecNumber>
    </recommendedName>
    <alternativeName>
        <fullName evidence="9">D-fructose-6-phosphate amidotransferase</fullName>
    </alternativeName>
    <alternativeName>
        <fullName evidence="9">GFAT</fullName>
    </alternativeName>
    <alternativeName>
        <fullName evidence="9">Glucosamine-6-phosphate synthase</fullName>
    </alternativeName>
    <alternativeName>
        <fullName evidence="9">Hexosephosphate aminotransferase</fullName>
    </alternativeName>
    <alternativeName>
        <fullName evidence="9">L-glutamine--D-fructose-6-phosphate amidotransferase</fullName>
    </alternativeName>
</protein>
<dbReference type="InterPro" id="IPR047084">
    <property type="entry name" value="GFAT_N"/>
</dbReference>
<dbReference type="GO" id="GO:0097367">
    <property type="term" value="F:carbohydrate derivative binding"/>
    <property type="evidence" value="ECO:0007669"/>
    <property type="project" value="InterPro"/>
</dbReference>
<comment type="subcellular location">
    <subcellularLocation>
        <location evidence="9">Cytoplasm</location>
    </subcellularLocation>
</comment>
<dbReference type="PROSITE" id="PS51278">
    <property type="entry name" value="GATASE_TYPE_2"/>
    <property type="match status" value="1"/>
</dbReference>
<dbReference type="InterPro" id="IPR001347">
    <property type="entry name" value="SIS_dom"/>
</dbReference>
<evidence type="ECO:0000256" key="2">
    <source>
        <dbReference type="ARBA" id="ARBA00012916"/>
    </source>
</evidence>
<organism evidence="13 14">
    <name type="scientific">Natronoarchaeum philippinense</name>
    <dbReference type="NCBI Taxonomy" id="558529"/>
    <lineage>
        <taxon>Archaea</taxon>
        <taxon>Methanobacteriati</taxon>
        <taxon>Methanobacteriota</taxon>
        <taxon>Stenosarchaea group</taxon>
        <taxon>Halobacteria</taxon>
        <taxon>Halobacteriales</taxon>
        <taxon>Natronoarchaeaceae</taxon>
    </lineage>
</organism>
<feature type="active site" description="For Fru-6P isomerization activity" evidence="9">
    <location>
        <position position="636"/>
    </location>
</feature>
<dbReference type="SUPFAM" id="SSF53697">
    <property type="entry name" value="SIS domain"/>
    <property type="match status" value="2"/>
</dbReference>
<keyword evidence="5 9" id="KW-0808">Transferase</keyword>
<feature type="initiator methionine" description="Removed" evidence="9">
    <location>
        <position position="1"/>
    </location>
</feature>
<evidence type="ECO:0000256" key="6">
    <source>
        <dbReference type="ARBA" id="ARBA00022737"/>
    </source>
</evidence>
<dbReference type="CDD" id="cd05009">
    <property type="entry name" value="SIS_GlmS_GlmD_2"/>
    <property type="match status" value="1"/>
</dbReference>
<evidence type="ECO:0000256" key="1">
    <source>
        <dbReference type="ARBA" id="ARBA00001031"/>
    </source>
</evidence>
<dbReference type="InterPro" id="IPR017932">
    <property type="entry name" value="GATase_2_dom"/>
</dbReference>
<dbReference type="InterPro" id="IPR005855">
    <property type="entry name" value="GFAT"/>
</dbReference>
<dbReference type="PROSITE" id="PS51464">
    <property type="entry name" value="SIS"/>
    <property type="match status" value="2"/>
</dbReference>
<dbReference type="InterPro" id="IPR046348">
    <property type="entry name" value="SIS_dom_sf"/>
</dbReference>
<keyword evidence="6" id="KW-0677">Repeat</keyword>
<evidence type="ECO:0000256" key="10">
    <source>
        <dbReference type="SAM" id="MobiDB-lite"/>
    </source>
</evidence>
<dbReference type="CDD" id="cd05008">
    <property type="entry name" value="SIS_GlmS_GlmD_1"/>
    <property type="match status" value="1"/>
</dbReference>
<dbReference type="FunFam" id="3.60.20.10:FF:000006">
    <property type="entry name" value="Glutamine--fructose-6-phosphate aminotransferase [isomerizing]"/>
    <property type="match status" value="1"/>
</dbReference>
<dbReference type="Gene3D" id="3.40.50.10490">
    <property type="entry name" value="Glucose-6-phosphate isomerase like protein, domain 1"/>
    <property type="match status" value="3"/>
</dbReference>
<evidence type="ECO:0000256" key="8">
    <source>
        <dbReference type="ARBA" id="ARBA00055466"/>
    </source>
</evidence>
<comment type="function">
    <text evidence="8 9">Catalyzes the first step in hexosamine metabolism, converting fructose-6P into glucosamine-6P using glutamine as a nitrogen source.</text>
</comment>
<proteinExistence type="inferred from homology"/>
<reference evidence="13 14" key="1">
    <citation type="submission" date="2017-09" db="EMBL/GenBank/DDBJ databases">
        <authorList>
            <person name="Ehlers B."/>
            <person name="Leendertz F.H."/>
        </authorList>
    </citation>
    <scope>NUCLEOTIDE SEQUENCE [LARGE SCALE GENOMIC DNA]</scope>
    <source>
        <strain evidence="13 14">DSM 27208</strain>
    </source>
</reference>
<evidence type="ECO:0000313" key="13">
    <source>
        <dbReference type="EMBL" id="SNZ16996.1"/>
    </source>
</evidence>
<dbReference type="HAMAP" id="MF_00164">
    <property type="entry name" value="GlmS"/>
    <property type="match status" value="1"/>
</dbReference>
<dbReference type="SUPFAM" id="SSF56235">
    <property type="entry name" value="N-terminal nucleophile aminohydrolases (Ntn hydrolases)"/>
    <property type="match status" value="1"/>
</dbReference>
<evidence type="ECO:0000256" key="3">
    <source>
        <dbReference type="ARBA" id="ARBA00016090"/>
    </source>
</evidence>
<dbReference type="OrthoDB" id="372195at2157"/>
<dbReference type="Pfam" id="PF13522">
    <property type="entry name" value="GATase_6"/>
    <property type="match status" value="1"/>
</dbReference>
<comment type="subunit">
    <text evidence="9">Homodimer.</text>
</comment>
<dbReference type="NCBIfam" id="NF001484">
    <property type="entry name" value="PRK00331.1"/>
    <property type="match status" value="1"/>
</dbReference>
<dbReference type="GO" id="GO:0004360">
    <property type="term" value="F:glutamine-fructose-6-phosphate transaminase (isomerizing) activity"/>
    <property type="evidence" value="ECO:0007669"/>
    <property type="project" value="UniProtKB-UniRule"/>
</dbReference>
<keyword evidence="4 9" id="KW-0032">Aminotransferase</keyword>
<dbReference type="GO" id="GO:0005737">
    <property type="term" value="C:cytoplasm"/>
    <property type="evidence" value="ECO:0007669"/>
    <property type="project" value="UniProtKB-SubCell"/>
</dbReference>
<evidence type="ECO:0000313" key="14">
    <source>
        <dbReference type="Proteomes" id="UP000219453"/>
    </source>
</evidence>
<evidence type="ECO:0000259" key="11">
    <source>
        <dbReference type="PROSITE" id="PS51278"/>
    </source>
</evidence>
<evidence type="ECO:0000256" key="5">
    <source>
        <dbReference type="ARBA" id="ARBA00022679"/>
    </source>
</evidence>
<dbReference type="EC" id="2.6.1.16" evidence="2 9"/>
<keyword evidence="14" id="KW-1185">Reference proteome</keyword>
<evidence type="ECO:0000259" key="12">
    <source>
        <dbReference type="PROSITE" id="PS51464"/>
    </source>
</evidence>
<dbReference type="Proteomes" id="UP000219453">
    <property type="component" value="Unassembled WGS sequence"/>
</dbReference>
<feature type="region of interest" description="Disordered" evidence="10">
    <location>
        <begin position="47"/>
        <end position="86"/>
    </location>
</feature>
<sequence length="641" mass="68907">MCGITARVGRGDAVDELLTGLENLEYRGYDSAGVAVRNGHGLSVHKREGKIDRLKDRIERSPPSGSMGIGHTRWSTHGPPTDENAHPHTDCTEEIAVVHNGIIENHEALKADLRERGHRFESDTDTEVIPHLLEEHVDRGLALDIAFRRMATQLQGSYAIAAMTADGDAVYATRQGSPLVLGIDEDCHYLASDVPAFLEFTDRVVYLEDGDVVSITEDGYEIVDADGRPLDREVRTVDWVAEDAEKGRYDHYMRKEISEQPTALAQTVEGRIDDTDDSGRQIDSGNDSDGNVADGSGDINAGSNGANSEKNNPEGVSLEACPPGTFTDVSAIQFVACGTSYHAALYGQQLLARRGVAAQTFRAGEYAMAPAPVDDDTLVIGVTQSGETADTLESLRRAAERGARTLALTNVVGSTAARECDDAMFIRAGPEIGVAATKTFSSQVATLALLAERIAGDVADAGGEDDQLLAELSTLPDAVQRVLDETRAMEVVDRYRGMDSYFFIGRGVAHPVACEGALKFKEITYEHAEGFAAGQLKHGPLALVTPNTPVFAVFTGRHTEKTLSNVREVQARGAPVIAVVSETNHEVIDTADATLTIPDAHPDIAAVLANVQLQLVAYHVADHLDRPIDKPRNLAKSVTVE</sequence>
<accession>A0A285PA35</accession>
<feature type="domain" description="SIS" evidence="12">
    <location>
        <begin position="322"/>
        <end position="460"/>
    </location>
</feature>
<dbReference type="InterPro" id="IPR029055">
    <property type="entry name" value="Ntn_hydrolases_N"/>
</dbReference>
<dbReference type="CDD" id="cd00714">
    <property type="entry name" value="GFAT"/>
    <property type="match status" value="1"/>
</dbReference>